<sequence>NVKNDNNLLSPIYYQNPFSGYSETYFGESSSESSYLIVNLNKKKGTVDLSTQIDKEFYEEIINIYKQSQTSFSSFVNYYDNLAQDLSQYSCDLTNEVVTIHSHVRKMYFQRLKAKFIKSYDIKQKWIYLIENMTHEKCLLFDGNSWPQFDVLDQTEGPNRERRRLKKSHLLIGERYFKNEFKSKLKNESCSSPLKYLLNNYEDYLSQNQGDKKDSREYDSTFTANYMLSHWKNSEIISFPCPCKSVMPYCEITGQLLLTESRINFAADGKSYKYSIGMENLSYSWSYDDIKEIHLRRYLLKDVGIEIFLIFGQTILLAFSDSKDRNNIYKLITGKKLKNLNRTESIEEVTSLWKEAKISNYEYLMQLNKYSGRTFNDLMQYPIYPHILSNYSSDILDLSLEKNFRDLSKPIAIQYKEREEKFLENYRMIEEASNEPYHFASLYSNSGTVLHYLVRLPPFTKMFLDYQDQNFDVPDRTFHSMQTSWLLTSSVSTTDYKELVPEFFFMHEFLSNRQGFNFGLRQNGDPIDNVVLPSWSKSNPRLFIIIMRQALESNYVSQNIQNWIDLIWGFKQSGRPAIDAINCYHPACYFGYPVEQISDPVRRKAIETMIKTWGQTPKQLFTTKHPGVSSRQSNSCEENKWYNLDASSIHNKVINPKWGGYVGSLEQQAMPVCVWKENCKKNMIQLVGLASGEVVGLAQHKCLLIDRVKEIGPRGAENLPAVIEWASFDDVIKVNRLDNEKSSTNLIYLRGNEQTVVCCGCIGASYLVVGMKSGLISVYKLRKDKNQILCDSLACNLYGHKQEIIDINVCLAFSTMVTCSQDLLIIWDTNKLSFVNSINLKNQLIYKSCISDTTNEIAFIGNNPNKLYFYTGNCEHIGEKDPLCDSQEPNQTVLMKSLCFSNLAEGSNVNVIGAGMSNGKIRLYSTWDLSLLREISINYDLSTMIGSIISLTFSRDGKRLYAADTYARVYILEAYNSPASIAKIHQSQVLSSINSILSTITVTTPNYCSNLVYFS</sequence>
<dbReference type="OrthoDB" id="26681at2759"/>
<dbReference type="STRING" id="10195.A0A3M7RQV6"/>
<dbReference type="InterPro" id="IPR036372">
    <property type="entry name" value="BEACH_dom_sf"/>
</dbReference>
<dbReference type="InterPro" id="IPR000409">
    <property type="entry name" value="BEACH_dom"/>
</dbReference>
<dbReference type="SMART" id="SM01026">
    <property type="entry name" value="Beach"/>
    <property type="match status" value="1"/>
</dbReference>
<dbReference type="Gene3D" id="1.10.1540.10">
    <property type="entry name" value="BEACH domain"/>
    <property type="match status" value="1"/>
</dbReference>
<dbReference type="PANTHER" id="PTHR13743">
    <property type="entry name" value="BEIGE/BEACH-RELATED"/>
    <property type="match status" value="1"/>
</dbReference>
<reference evidence="3 4" key="1">
    <citation type="journal article" date="2018" name="Sci. Rep.">
        <title>Genomic signatures of local adaptation to the degree of environmental predictability in rotifers.</title>
        <authorList>
            <person name="Franch-Gras L."/>
            <person name="Hahn C."/>
            <person name="Garcia-Roger E.M."/>
            <person name="Carmona M.J."/>
            <person name="Serra M."/>
            <person name="Gomez A."/>
        </authorList>
    </citation>
    <scope>NUCLEOTIDE SEQUENCE [LARGE SCALE GENOMIC DNA]</scope>
    <source>
        <strain evidence="3">HYR1</strain>
    </source>
</reference>
<proteinExistence type="predicted"/>
<dbReference type="Gene3D" id="2.130.10.10">
    <property type="entry name" value="YVTN repeat-like/Quinoprotein amine dehydrogenase"/>
    <property type="match status" value="1"/>
</dbReference>
<feature type="domain" description="BEACH" evidence="1">
    <location>
        <begin position="338"/>
        <end position="628"/>
    </location>
</feature>
<dbReference type="Pfam" id="PF02138">
    <property type="entry name" value="Beach"/>
    <property type="match status" value="1"/>
</dbReference>
<dbReference type="CDD" id="cd06071">
    <property type="entry name" value="Beach"/>
    <property type="match status" value="1"/>
</dbReference>
<accession>A0A3M7RQV6</accession>
<dbReference type="SUPFAM" id="SSF50978">
    <property type="entry name" value="WD40 repeat-like"/>
    <property type="match status" value="1"/>
</dbReference>
<dbReference type="SUPFAM" id="SSF50729">
    <property type="entry name" value="PH domain-like"/>
    <property type="match status" value="1"/>
</dbReference>
<dbReference type="Proteomes" id="UP000276133">
    <property type="component" value="Unassembled WGS sequence"/>
</dbReference>
<name>A0A3M7RQV6_BRAPC</name>
<dbReference type="InterPro" id="IPR036322">
    <property type="entry name" value="WD40_repeat_dom_sf"/>
</dbReference>
<dbReference type="PANTHER" id="PTHR13743:SF86">
    <property type="entry name" value="LYSOSOMAL-TRAFFICKING REGULATOR"/>
    <property type="match status" value="1"/>
</dbReference>
<dbReference type="CDD" id="cd01201">
    <property type="entry name" value="PH_BEACH"/>
    <property type="match status" value="1"/>
</dbReference>
<feature type="non-terminal residue" evidence="3">
    <location>
        <position position="1"/>
    </location>
</feature>
<gene>
    <name evidence="3" type="ORF">BpHYR1_037840</name>
</gene>
<protein>
    <submittedName>
        <fullName evidence="3">Lysosomal-trafficking regulator isoform X2</fullName>
    </submittedName>
</protein>
<dbReference type="Pfam" id="PF14844">
    <property type="entry name" value="PH_BEACH"/>
    <property type="match status" value="1"/>
</dbReference>
<dbReference type="InterPro" id="IPR015943">
    <property type="entry name" value="WD40/YVTN_repeat-like_dom_sf"/>
</dbReference>
<evidence type="ECO:0000313" key="3">
    <source>
        <dbReference type="EMBL" id="RNA25931.1"/>
    </source>
</evidence>
<dbReference type="Gene3D" id="2.30.29.30">
    <property type="entry name" value="Pleckstrin-homology domain (PH domain)/Phosphotyrosine-binding domain (PTB)"/>
    <property type="match status" value="1"/>
</dbReference>
<comment type="caution">
    <text evidence="3">The sequence shown here is derived from an EMBL/GenBank/DDBJ whole genome shotgun (WGS) entry which is preliminary data.</text>
</comment>
<dbReference type="EMBL" id="REGN01002832">
    <property type="protein sequence ID" value="RNA25931.1"/>
    <property type="molecule type" value="Genomic_DNA"/>
</dbReference>
<evidence type="ECO:0000259" key="2">
    <source>
        <dbReference type="PROSITE" id="PS51783"/>
    </source>
</evidence>
<dbReference type="InterPro" id="IPR050865">
    <property type="entry name" value="BEACH_Domain"/>
</dbReference>
<dbReference type="PROSITE" id="PS50197">
    <property type="entry name" value="BEACH"/>
    <property type="match status" value="1"/>
</dbReference>
<evidence type="ECO:0000313" key="4">
    <source>
        <dbReference type="Proteomes" id="UP000276133"/>
    </source>
</evidence>
<evidence type="ECO:0000259" key="1">
    <source>
        <dbReference type="PROSITE" id="PS50197"/>
    </source>
</evidence>
<dbReference type="InterPro" id="IPR023362">
    <property type="entry name" value="PH-BEACH_dom"/>
</dbReference>
<feature type="domain" description="BEACH-type PH" evidence="2">
    <location>
        <begin position="232"/>
        <end position="333"/>
    </location>
</feature>
<organism evidence="3 4">
    <name type="scientific">Brachionus plicatilis</name>
    <name type="common">Marine rotifer</name>
    <name type="synonym">Brachionus muelleri</name>
    <dbReference type="NCBI Taxonomy" id="10195"/>
    <lineage>
        <taxon>Eukaryota</taxon>
        <taxon>Metazoa</taxon>
        <taxon>Spiralia</taxon>
        <taxon>Gnathifera</taxon>
        <taxon>Rotifera</taxon>
        <taxon>Eurotatoria</taxon>
        <taxon>Monogononta</taxon>
        <taxon>Pseudotrocha</taxon>
        <taxon>Ploima</taxon>
        <taxon>Brachionidae</taxon>
        <taxon>Brachionus</taxon>
    </lineage>
</organism>
<dbReference type="AlphaFoldDB" id="A0A3M7RQV6"/>
<dbReference type="InterPro" id="IPR011993">
    <property type="entry name" value="PH-like_dom_sf"/>
</dbReference>
<keyword evidence="4" id="KW-1185">Reference proteome</keyword>
<dbReference type="SUPFAM" id="SSF81837">
    <property type="entry name" value="BEACH domain"/>
    <property type="match status" value="1"/>
</dbReference>
<dbReference type="PROSITE" id="PS51783">
    <property type="entry name" value="PH_BEACH"/>
    <property type="match status" value="1"/>
</dbReference>